<evidence type="ECO:0000256" key="1">
    <source>
        <dbReference type="SAM" id="MobiDB-lite"/>
    </source>
</evidence>
<feature type="chain" id="PRO_5014756303" evidence="2">
    <location>
        <begin position="25"/>
        <end position="114"/>
    </location>
</feature>
<gene>
    <name evidence="3" type="ORF">PCANC_13067</name>
</gene>
<name>A0A2N5SPB7_9BASI</name>
<feature type="region of interest" description="Disordered" evidence="1">
    <location>
        <begin position="32"/>
        <end position="67"/>
    </location>
</feature>
<organism evidence="3 4">
    <name type="scientific">Puccinia coronata f. sp. avenae</name>
    <dbReference type="NCBI Taxonomy" id="200324"/>
    <lineage>
        <taxon>Eukaryota</taxon>
        <taxon>Fungi</taxon>
        <taxon>Dikarya</taxon>
        <taxon>Basidiomycota</taxon>
        <taxon>Pucciniomycotina</taxon>
        <taxon>Pucciniomycetes</taxon>
        <taxon>Pucciniales</taxon>
        <taxon>Pucciniaceae</taxon>
        <taxon>Puccinia</taxon>
    </lineage>
</organism>
<evidence type="ECO:0000313" key="4">
    <source>
        <dbReference type="Proteomes" id="UP000235388"/>
    </source>
</evidence>
<dbReference type="AlphaFoldDB" id="A0A2N5SPB7"/>
<protein>
    <submittedName>
        <fullName evidence="3">Uncharacterized protein</fullName>
    </submittedName>
</protein>
<feature type="compositionally biased region" description="Basic and acidic residues" evidence="1">
    <location>
        <begin position="32"/>
        <end position="42"/>
    </location>
</feature>
<proteinExistence type="predicted"/>
<dbReference type="Proteomes" id="UP000235388">
    <property type="component" value="Unassembled WGS sequence"/>
</dbReference>
<keyword evidence="2" id="KW-0732">Signal</keyword>
<reference evidence="3 4" key="1">
    <citation type="submission" date="2017-11" db="EMBL/GenBank/DDBJ databases">
        <title>De novo assembly and phasing of dikaryotic genomes from two isolates of Puccinia coronata f. sp. avenae, the causal agent of oat crown rust.</title>
        <authorList>
            <person name="Miller M.E."/>
            <person name="Zhang Y."/>
            <person name="Omidvar V."/>
            <person name="Sperschneider J."/>
            <person name="Schwessinger B."/>
            <person name="Raley C."/>
            <person name="Palmer J.M."/>
            <person name="Garnica D."/>
            <person name="Upadhyaya N."/>
            <person name="Rathjen J."/>
            <person name="Taylor J.M."/>
            <person name="Park R.F."/>
            <person name="Dodds P.N."/>
            <person name="Hirsch C.D."/>
            <person name="Kianian S.F."/>
            <person name="Figueroa M."/>
        </authorList>
    </citation>
    <scope>NUCLEOTIDE SEQUENCE [LARGE SCALE GENOMIC DNA]</scope>
    <source>
        <strain evidence="3">12NC29</strain>
    </source>
</reference>
<keyword evidence="4" id="KW-1185">Reference proteome</keyword>
<comment type="caution">
    <text evidence="3">The sequence shown here is derived from an EMBL/GenBank/DDBJ whole genome shotgun (WGS) entry which is preliminary data.</text>
</comment>
<evidence type="ECO:0000313" key="3">
    <source>
        <dbReference type="EMBL" id="PLW15074.1"/>
    </source>
</evidence>
<evidence type="ECO:0000256" key="2">
    <source>
        <dbReference type="SAM" id="SignalP"/>
    </source>
</evidence>
<accession>A0A2N5SPB7</accession>
<dbReference type="EMBL" id="PGCJ01000905">
    <property type="protein sequence ID" value="PLW15074.1"/>
    <property type="molecule type" value="Genomic_DNA"/>
</dbReference>
<feature type="signal peptide" evidence="2">
    <location>
        <begin position="1"/>
        <end position="24"/>
    </location>
</feature>
<sequence length="114" mass="12397">MRFFRISHILLTSSLGAWVQLLDAHPMEIEKELSGSHSEREIPPILPDLNSPTTSEPNVPVSDQPEHFATGKRPLAEMIASSSSAHVAQGKSTLSLGETLISQISTQHAFILSI</sequence>